<dbReference type="Pfam" id="PF10972">
    <property type="entry name" value="CsiV"/>
    <property type="match status" value="1"/>
</dbReference>
<sequence length="379" mass="42904">MKHKTMFATLLGLTTSLSVMLGAVLTAPVATAATPPNTNYESWRWFEVEVLIFKHTTGNELQEDFPLPVEPITTDQHTDFLTDWMAPAVWNLTYYLPKCSDMSPEEILQLEPCSLPGEHDLIPRADGKPHVSRLSHLTSTPVVIDGYGGDLDDARKPFLMPVANHELTELREQLSARGQAQPLLHLSYRQPVFGRGDDYPVHLFAGHNFSDSYDYFGFKTTGPESNASSFAESDSVNNSQLDRIQKLLQLVDDGSVNFKIGDDPTQQLLPLRPEYWPKNLSDQVWELDGLLHIYLVGNYLHIDNKFNLREETRAKEATPTMAAQAEQALQGKVSEQAFLRAYPFAQVRRVISHETHYFDHPKMGIVVQIRRTDKSARRD</sequence>
<gene>
    <name evidence="2" type="ORF">SAMN06297229_1479</name>
</gene>
<dbReference type="RefSeq" id="WP_086434544.1">
    <property type="nucleotide sequence ID" value="NZ_FXWH01000001.1"/>
</dbReference>
<dbReference type="InterPro" id="IPR021241">
    <property type="entry name" value="CsiV"/>
</dbReference>
<name>A0A1Y6EYX0_9GAMM</name>
<dbReference type="Proteomes" id="UP000194450">
    <property type="component" value="Unassembled WGS sequence"/>
</dbReference>
<reference evidence="3" key="1">
    <citation type="submission" date="2017-04" db="EMBL/GenBank/DDBJ databases">
        <authorList>
            <person name="Varghese N."/>
            <person name="Submissions S."/>
        </authorList>
    </citation>
    <scope>NUCLEOTIDE SEQUENCE [LARGE SCALE GENOMIC DNA]</scope>
</reference>
<dbReference type="AlphaFoldDB" id="A0A1Y6EYX0"/>
<dbReference type="EMBL" id="FXWH01000001">
    <property type="protein sequence ID" value="SMQ66260.1"/>
    <property type="molecule type" value="Genomic_DNA"/>
</dbReference>
<keyword evidence="1" id="KW-0732">Signal</keyword>
<evidence type="ECO:0000256" key="1">
    <source>
        <dbReference type="SAM" id="SignalP"/>
    </source>
</evidence>
<accession>A0A1Y6EYX0</accession>
<keyword evidence="3" id="KW-1185">Reference proteome</keyword>
<proteinExistence type="predicted"/>
<feature type="signal peptide" evidence="1">
    <location>
        <begin position="1"/>
        <end position="32"/>
    </location>
</feature>
<evidence type="ECO:0000313" key="2">
    <source>
        <dbReference type="EMBL" id="SMQ66260.1"/>
    </source>
</evidence>
<organism evidence="2 3">
    <name type="scientific">Pseudidiomarina planktonica</name>
    <dbReference type="NCBI Taxonomy" id="1323738"/>
    <lineage>
        <taxon>Bacteria</taxon>
        <taxon>Pseudomonadati</taxon>
        <taxon>Pseudomonadota</taxon>
        <taxon>Gammaproteobacteria</taxon>
        <taxon>Alteromonadales</taxon>
        <taxon>Idiomarinaceae</taxon>
        <taxon>Pseudidiomarina</taxon>
    </lineage>
</organism>
<protein>
    <submittedName>
        <fullName evidence="2">Peptidoglycan-binding protein, CsiV</fullName>
    </submittedName>
</protein>
<evidence type="ECO:0000313" key="3">
    <source>
        <dbReference type="Proteomes" id="UP000194450"/>
    </source>
</evidence>
<dbReference type="OrthoDB" id="5566524at2"/>
<feature type="chain" id="PRO_5012780190" evidence="1">
    <location>
        <begin position="33"/>
        <end position="379"/>
    </location>
</feature>